<accession>A0ABR5AFD2</accession>
<dbReference type="Proteomes" id="UP000031967">
    <property type="component" value="Unassembled WGS sequence"/>
</dbReference>
<evidence type="ECO:0000256" key="1">
    <source>
        <dbReference type="SAM" id="SignalP"/>
    </source>
</evidence>
<dbReference type="PROSITE" id="PS51257">
    <property type="entry name" value="PROKAR_LIPOPROTEIN"/>
    <property type="match status" value="1"/>
</dbReference>
<dbReference type="RefSeq" id="WP_041049456.1">
    <property type="nucleotide sequence ID" value="NZ_JXAK01000040.1"/>
</dbReference>
<comment type="caution">
    <text evidence="2">The sequence shown here is derived from an EMBL/GenBank/DDBJ whole genome shotgun (WGS) entry which is preliminary data.</text>
</comment>
<name>A0ABR5AFD2_9BACL</name>
<keyword evidence="3" id="KW-1185">Reference proteome</keyword>
<dbReference type="EMBL" id="JXAK01000040">
    <property type="protein sequence ID" value="KIL39280.1"/>
    <property type="molecule type" value="Genomic_DNA"/>
</dbReference>
<evidence type="ECO:0000313" key="3">
    <source>
        <dbReference type="Proteomes" id="UP000031967"/>
    </source>
</evidence>
<proteinExistence type="predicted"/>
<reference evidence="2 3" key="1">
    <citation type="submission" date="2014-12" db="EMBL/GenBank/DDBJ databases">
        <title>Draft genome sequence of Paenibacillus kamchatkensis strain B-2647.</title>
        <authorList>
            <person name="Karlyshev A.V."/>
            <person name="Kudryashova E.B."/>
        </authorList>
    </citation>
    <scope>NUCLEOTIDE SEQUENCE [LARGE SCALE GENOMIC DNA]</scope>
    <source>
        <strain evidence="2 3">VKM B-2647</strain>
    </source>
</reference>
<feature type="signal peptide" evidence="1">
    <location>
        <begin position="1"/>
        <end position="31"/>
    </location>
</feature>
<protein>
    <recommendedName>
        <fullName evidence="4">Lipoprotein</fullName>
    </recommendedName>
</protein>
<feature type="chain" id="PRO_5046619505" description="Lipoprotein" evidence="1">
    <location>
        <begin position="32"/>
        <end position="157"/>
    </location>
</feature>
<keyword evidence="1" id="KW-0732">Signal</keyword>
<evidence type="ECO:0008006" key="4">
    <source>
        <dbReference type="Google" id="ProtNLM"/>
    </source>
</evidence>
<organism evidence="2 3">
    <name type="scientific">Gordoniibacillus kamchatkensis</name>
    <dbReference type="NCBI Taxonomy" id="1590651"/>
    <lineage>
        <taxon>Bacteria</taxon>
        <taxon>Bacillati</taxon>
        <taxon>Bacillota</taxon>
        <taxon>Bacilli</taxon>
        <taxon>Bacillales</taxon>
        <taxon>Paenibacillaceae</taxon>
        <taxon>Gordoniibacillus</taxon>
    </lineage>
</organism>
<sequence length="157" mass="16675">MIARLRSISCRRALTWLFAVALLLAACFAAASGSRESRVYAPVAVEQAIASEGARLVPLPPADTEPKIRAVTPRRYLIGAVPNDSAQRETIAIYAFPTEAERLKGEAELSASLAASGGLPPALFGRGNILILYRPLAIINQTGTQYGDLLRSALASL</sequence>
<gene>
    <name evidence="2" type="ORF">SD70_20995</name>
</gene>
<evidence type="ECO:0000313" key="2">
    <source>
        <dbReference type="EMBL" id="KIL39280.1"/>
    </source>
</evidence>